<reference evidence="1" key="1">
    <citation type="submission" date="2021-06" db="EMBL/GenBank/DDBJ databases">
        <authorList>
            <person name="Kallberg Y."/>
            <person name="Tangrot J."/>
            <person name="Rosling A."/>
        </authorList>
    </citation>
    <scope>NUCLEOTIDE SEQUENCE</scope>
    <source>
        <strain evidence="1">MA461A</strain>
    </source>
</reference>
<organism evidence="1 2">
    <name type="scientific">Racocetra persica</name>
    <dbReference type="NCBI Taxonomy" id="160502"/>
    <lineage>
        <taxon>Eukaryota</taxon>
        <taxon>Fungi</taxon>
        <taxon>Fungi incertae sedis</taxon>
        <taxon>Mucoromycota</taxon>
        <taxon>Glomeromycotina</taxon>
        <taxon>Glomeromycetes</taxon>
        <taxon>Diversisporales</taxon>
        <taxon>Gigasporaceae</taxon>
        <taxon>Racocetra</taxon>
    </lineage>
</organism>
<dbReference type="Proteomes" id="UP000789920">
    <property type="component" value="Unassembled WGS sequence"/>
</dbReference>
<protein>
    <submittedName>
        <fullName evidence="1">17909_t:CDS:1</fullName>
    </submittedName>
</protein>
<gene>
    <name evidence="1" type="ORF">RPERSI_LOCUS23432</name>
</gene>
<comment type="caution">
    <text evidence="1">The sequence shown here is derived from an EMBL/GenBank/DDBJ whole genome shotgun (WGS) entry which is preliminary data.</text>
</comment>
<feature type="non-terminal residue" evidence="1">
    <location>
        <position position="84"/>
    </location>
</feature>
<evidence type="ECO:0000313" key="2">
    <source>
        <dbReference type="Proteomes" id="UP000789920"/>
    </source>
</evidence>
<proteinExistence type="predicted"/>
<evidence type="ECO:0000313" key="1">
    <source>
        <dbReference type="EMBL" id="CAG8811990.1"/>
    </source>
</evidence>
<dbReference type="EMBL" id="CAJVQC010073084">
    <property type="protein sequence ID" value="CAG8811990.1"/>
    <property type="molecule type" value="Genomic_DNA"/>
</dbReference>
<sequence length="84" mass="9412">MNLSETPIKQDWLKIAIEEKFVKFFEYDSFNDLEIIGNGGFATVYSANSKDIEKVVALKKLNHGLANDNESSDDESSFGGFKSE</sequence>
<name>A0ACA9RUJ7_9GLOM</name>
<keyword evidence="2" id="KW-1185">Reference proteome</keyword>
<accession>A0ACA9RUJ7</accession>